<name>A0A2K2D1R6_BRADI</name>
<dbReference type="Pfam" id="PF04525">
    <property type="entry name" value="LOR"/>
    <property type="match status" value="1"/>
</dbReference>
<evidence type="ECO:0000313" key="3">
    <source>
        <dbReference type="EnsemblPlants" id="PNT68226"/>
    </source>
</evidence>
<reference evidence="2 3" key="1">
    <citation type="journal article" date="2010" name="Nature">
        <title>Genome sequencing and analysis of the model grass Brachypodium distachyon.</title>
        <authorList>
            <consortium name="International Brachypodium Initiative"/>
        </authorList>
    </citation>
    <scope>NUCLEOTIDE SEQUENCE [LARGE SCALE GENOMIC DNA]</scope>
    <source>
        <strain evidence="2 3">Bd21</strain>
    </source>
</reference>
<evidence type="ECO:0000313" key="2">
    <source>
        <dbReference type="EMBL" id="PNT68226.1"/>
    </source>
</evidence>
<dbReference type="EnsemblPlants" id="PNT68226">
    <property type="protein sequence ID" value="PNT68226"/>
    <property type="gene ID" value="BRADI_3g37450v3"/>
</dbReference>
<dbReference type="EMBL" id="CM000882">
    <property type="protein sequence ID" value="PNT68226.1"/>
    <property type="molecule type" value="Genomic_DNA"/>
</dbReference>
<dbReference type="OrthoDB" id="770293at2759"/>
<evidence type="ECO:0000256" key="1">
    <source>
        <dbReference type="ARBA" id="ARBA00005437"/>
    </source>
</evidence>
<dbReference type="InterPro" id="IPR038595">
    <property type="entry name" value="LOR_sf"/>
</dbReference>
<dbReference type="InterPro" id="IPR007612">
    <property type="entry name" value="LOR"/>
</dbReference>
<accession>A0A2K2D1R6</accession>
<dbReference type="Proteomes" id="UP000008810">
    <property type="component" value="Chromosome 3"/>
</dbReference>
<gene>
    <name evidence="3" type="primary">LOC100845316</name>
    <name evidence="2" type="ORF">BRADI_3g37450v3</name>
</gene>
<organism evidence="2">
    <name type="scientific">Brachypodium distachyon</name>
    <name type="common">Purple false brome</name>
    <name type="synonym">Trachynia distachya</name>
    <dbReference type="NCBI Taxonomy" id="15368"/>
    <lineage>
        <taxon>Eukaryota</taxon>
        <taxon>Viridiplantae</taxon>
        <taxon>Streptophyta</taxon>
        <taxon>Embryophyta</taxon>
        <taxon>Tracheophyta</taxon>
        <taxon>Spermatophyta</taxon>
        <taxon>Magnoliopsida</taxon>
        <taxon>Liliopsida</taxon>
        <taxon>Poales</taxon>
        <taxon>Poaceae</taxon>
        <taxon>BOP clade</taxon>
        <taxon>Pooideae</taxon>
        <taxon>Stipodae</taxon>
        <taxon>Brachypodieae</taxon>
        <taxon>Brachypodium</taxon>
    </lineage>
</organism>
<keyword evidence="4" id="KW-1185">Reference proteome</keyword>
<dbReference type="InterPro" id="IPR025659">
    <property type="entry name" value="Tubby-like_C"/>
</dbReference>
<sequence>MNPNANLQALSNQNIFRLLVPSASSNPSSSFPSYPDRDHQPHFRFPSYVYFFPKVRLAHSCLGPFLLLHPMDQTNPAYAVPPPVPMAAPVVPVDLTVVKKRFGSGGDMAVHDASGGLAFRVAAADGGGRGSGGRALLDASGRTLVTVRSSKGVWQAFRGVSSEEKEVIFTTTVVCASSKRKEIHAFVPPGSTFEDPKPNYILVGNTFQRACTIINGNSIVAQANLPYKLNKAFYSRHKFRVTIYPGNDNILIMAMIMTFFVQK</sequence>
<dbReference type="AlphaFoldDB" id="A0A2K2D1R6"/>
<evidence type="ECO:0000313" key="4">
    <source>
        <dbReference type="Proteomes" id="UP000008810"/>
    </source>
</evidence>
<dbReference type="PANTHER" id="PTHR31087:SF85">
    <property type="entry name" value="PROTEIN LURP-ONE-RELATED 7"/>
    <property type="match status" value="1"/>
</dbReference>
<reference evidence="3" key="3">
    <citation type="submission" date="2018-08" db="UniProtKB">
        <authorList>
            <consortium name="EnsemblPlants"/>
        </authorList>
    </citation>
    <scope>IDENTIFICATION</scope>
    <source>
        <strain evidence="3">cv. Bd21</strain>
    </source>
</reference>
<dbReference type="Gene3D" id="2.40.160.200">
    <property type="entry name" value="LURP1-related"/>
    <property type="match status" value="1"/>
</dbReference>
<evidence type="ECO:0008006" key="5">
    <source>
        <dbReference type="Google" id="ProtNLM"/>
    </source>
</evidence>
<dbReference type="STRING" id="15368.A0A2K2D1R6"/>
<dbReference type="SUPFAM" id="SSF54518">
    <property type="entry name" value="Tubby C-terminal domain-like"/>
    <property type="match status" value="1"/>
</dbReference>
<dbReference type="Gramene" id="PNT68226">
    <property type="protein sequence ID" value="PNT68226"/>
    <property type="gene ID" value="BRADI_3g37450v3"/>
</dbReference>
<protein>
    <recommendedName>
        <fullName evidence="5">Tubby C-terminal domain-containing protein</fullName>
    </recommendedName>
</protein>
<dbReference type="ExpressionAtlas" id="A0A2K2D1R6">
    <property type="expression patterns" value="baseline"/>
</dbReference>
<comment type="similarity">
    <text evidence="1">Belongs to the LOR family.</text>
</comment>
<dbReference type="PANTHER" id="PTHR31087">
    <property type="match status" value="1"/>
</dbReference>
<proteinExistence type="inferred from homology"/>
<reference evidence="2" key="2">
    <citation type="submission" date="2017-06" db="EMBL/GenBank/DDBJ databases">
        <title>WGS assembly of Brachypodium distachyon.</title>
        <authorList>
            <consortium name="The International Brachypodium Initiative"/>
            <person name="Lucas S."/>
            <person name="Harmon-Smith M."/>
            <person name="Lail K."/>
            <person name="Tice H."/>
            <person name="Grimwood J."/>
            <person name="Bruce D."/>
            <person name="Barry K."/>
            <person name="Shu S."/>
            <person name="Lindquist E."/>
            <person name="Wang M."/>
            <person name="Pitluck S."/>
            <person name="Vogel J.P."/>
            <person name="Garvin D.F."/>
            <person name="Mockler T.C."/>
            <person name="Schmutz J."/>
            <person name="Rokhsar D."/>
            <person name="Bevan M.W."/>
        </authorList>
    </citation>
    <scope>NUCLEOTIDE SEQUENCE</scope>
    <source>
        <strain evidence="2">Bd21</strain>
    </source>
</reference>